<dbReference type="AlphaFoldDB" id="U9T443"/>
<name>U9T443_RHIID</name>
<protein>
    <submittedName>
        <fullName evidence="1">Uncharacterized protein</fullName>
    </submittedName>
</protein>
<organism evidence="1">
    <name type="scientific">Rhizophagus irregularis (strain DAOM 181602 / DAOM 197198 / MUCL 43194)</name>
    <name type="common">Arbuscular mycorrhizal fungus</name>
    <name type="synonym">Glomus intraradices</name>
    <dbReference type="NCBI Taxonomy" id="747089"/>
    <lineage>
        <taxon>Eukaryota</taxon>
        <taxon>Fungi</taxon>
        <taxon>Fungi incertae sedis</taxon>
        <taxon>Mucoromycota</taxon>
        <taxon>Glomeromycotina</taxon>
        <taxon>Glomeromycetes</taxon>
        <taxon>Glomerales</taxon>
        <taxon>Glomeraceae</taxon>
        <taxon>Rhizophagus</taxon>
    </lineage>
</organism>
<dbReference type="EMBL" id="KI299025">
    <property type="protein sequence ID" value="ERZ98140.1"/>
    <property type="molecule type" value="Genomic_DNA"/>
</dbReference>
<dbReference type="HOGENOM" id="CLU_1232482_0_0_1"/>
<reference evidence="1" key="1">
    <citation type="submission" date="2013-07" db="EMBL/GenBank/DDBJ databases">
        <title>The genome of an arbuscular mycorrhizal fungus provides insights into the evolution of the oldest plant symbiosis.</title>
        <authorList>
            <consortium name="DOE Joint Genome Institute"/>
            <person name="Tisserant E."/>
            <person name="Malbreil M."/>
            <person name="Kuo A."/>
            <person name="Kohler A."/>
            <person name="Symeonidi A."/>
            <person name="Balestrini R."/>
            <person name="Charron P."/>
            <person name="Duensing N."/>
            <person name="Frei-dit-Frey N."/>
            <person name="Gianinazzi-Pearson V."/>
            <person name="Gilbert B."/>
            <person name="Handa Y."/>
            <person name="Hijri M."/>
            <person name="Kaul R."/>
            <person name="Kawaguchi M."/>
            <person name="Krajinski F."/>
            <person name="Lammers P."/>
            <person name="Lapierre D."/>
            <person name="Masclaux F.G."/>
            <person name="Murat C."/>
            <person name="Morin E."/>
            <person name="Ndikumana S."/>
            <person name="Pagni M."/>
            <person name="Petitpierre D."/>
            <person name="Requena N."/>
            <person name="Rosikiewicz P."/>
            <person name="Riley R."/>
            <person name="Saito K."/>
            <person name="San Clemente H."/>
            <person name="Shapiro H."/>
            <person name="van Tuinen D."/>
            <person name="Becard G."/>
            <person name="Bonfante P."/>
            <person name="Paszkowski U."/>
            <person name="Shachar-Hill Y."/>
            <person name="Young J.P."/>
            <person name="Sanders I.R."/>
            <person name="Henrissat B."/>
            <person name="Rensing S.A."/>
            <person name="Grigoriev I.V."/>
            <person name="Corradi N."/>
            <person name="Roux C."/>
            <person name="Martin F."/>
        </authorList>
    </citation>
    <scope>NUCLEOTIDE SEQUENCE</scope>
    <source>
        <strain evidence="1">DAOM 197198</strain>
    </source>
</reference>
<evidence type="ECO:0000313" key="1">
    <source>
        <dbReference type="EMBL" id="ERZ98140.1"/>
    </source>
</evidence>
<feature type="non-terminal residue" evidence="1">
    <location>
        <position position="1"/>
    </location>
</feature>
<gene>
    <name evidence="1" type="ORF">GLOINDRAFT_88631</name>
</gene>
<proteinExistence type="predicted"/>
<dbReference type="VEuPathDB" id="FungiDB:RhiirFUN_010560"/>
<sequence length="225" mass="25289">ELKPNTTVNGDTNNSCSLPLSESWSKGKENKEVPQPSHSPRGQRPEFANNPKCDGNEYAGISVIPLFTDDAKTSNLSSCPHSSTYSPMRSAMESRSYLQEFHLKELIQIRHHDEDKSSLTFEGSRIGNNIKSFVSSTSVPVVLRSLLFSSGGTHIHRISANPYISVSTQSLKHHMTEWLYLRWKHMRIKGRISLMFGSIVVKSKTLSVPSRLDYIFIVSSYLQDS</sequence>
<accession>U9T443</accession>